<evidence type="ECO:0000313" key="11">
    <source>
        <dbReference type="EMBL" id="MBE9610322.1"/>
    </source>
</evidence>
<evidence type="ECO:0000256" key="6">
    <source>
        <dbReference type="ARBA" id="ARBA00023224"/>
    </source>
</evidence>
<evidence type="ECO:0000256" key="3">
    <source>
        <dbReference type="ARBA" id="ARBA00022692"/>
    </source>
</evidence>
<dbReference type="RefSeq" id="WP_194116847.1">
    <property type="nucleotide sequence ID" value="NZ_JADFUA010000008.1"/>
</dbReference>
<dbReference type="CDD" id="cd11386">
    <property type="entry name" value="MCP_signal"/>
    <property type="match status" value="1"/>
</dbReference>
<evidence type="ECO:0000259" key="10">
    <source>
        <dbReference type="PROSITE" id="PS50111"/>
    </source>
</evidence>
<dbReference type="PANTHER" id="PTHR32089:SF119">
    <property type="entry name" value="METHYL-ACCEPTING CHEMOTAXIS PROTEIN CTPL"/>
    <property type="match status" value="1"/>
</dbReference>
<dbReference type="FunFam" id="1.10.287.950:FF:000001">
    <property type="entry name" value="Methyl-accepting chemotaxis sensory transducer"/>
    <property type="match status" value="1"/>
</dbReference>
<comment type="similarity">
    <text evidence="7">Belongs to the methyl-accepting chemotaxis (MCP) protein family.</text>
</comment>
<feature type="domain" description="Methyl-accepting transducer" evidence="10">
    <location>
        <begin position="270"/>
        <end position="506"/>
    </location>
</feature>
<dbReference type="InterPro" id="IPR033480">
    <property type="entry name" value="sCache_2"/>
</dbReference>
<dbReference type="InterPro" id="IPR004089">
    <property type="entry name" value="MCPsignal_dom"/>
</dbReference>
<dbReference type="AlphaFoldDB" id="A0A8J7FLK7"/>
<keyword evidence="4 9" id="KW-1133">Transmembrane helix</keyword>
<dbReference type="Pfam" id="PF17200">
    <property type="entry name" value="sCache_2"/>
    <property type="match status" value="1"/>
</dbReference>
<reference evidence="11 12" key="1">
    <citation type="submission" date="2020-10" db="EMBL/GenBank/DDBJ databases">
        <title>The genome sequence of Chitinilyticum litopenaei 4Y14.</title>
        <authorList>
            <person name="Liu Y."/>
        </authorList>
    </citation>
    <scope>NUCLEOTIDE SEQUENCE [LARGE SCALE GENOMIC DNA]</scope>
    <source>
        <strain evidence="11 12">4Y14</strain>
    </source>
</reference>
<keyword evidence="2" id="KW-1003">Cell membrane</keyword>
<proteinExistence type="inferred from homology"/>
<keyword evidence="6 8" id="KW-0807">Transducer</keyword>
<evidence type="ECO:0000256" key="2">
    <source>
        <dbReference type="ARBA" id="ARBA00022475"/>
    </source>
</evidence>
<keyword evidence="5 9" id="KW-0472">Membrane</keyword>
<dbReference type="Gene3D" id="3.30.450.20">
    <property type="entry name" value="PAS domain"/>
    <property type="match status" value="1"/>
</dbReference>
<comment type="subcellular location">
    <subcellularLocation>
        <location evidence="1">Cell membrane</location>
        <topology evidence="1">Multi-pass membrane protein</topology>
    </subcellularLocation>
</comment>
<dbReference type="SMART" id="SM01049">
    <property type="entry name" value="Cache_2"/>
    <property type="match status" value="1"/>
</dbReference>
<gene>
    <name evidence="11" type="ORF">INR99_13305</name>
</gene>
<evidence type="ECO:0000313" key="12">
    <source>
        <dbReference type="Proteomes" id="UP000604481"/>
    </source>
</evidence>
<name>A0A8J7FLK7_9NEIS</name>
<evidence type="ECO:0000256" key="4">
    <source>
        <dbReference type="ARBA" id="ARBA00022989"/>
    </source>
</evidence>
<dbReference type="GO" id="GO:0005886">
    <property type="term" value="C:plasma membrane"/>
    <property type="evidence" value="ECO:0007669"/>
    <property type="project" value="UniProtKB-SubCell"/>
</dbReference>
<evidence type="ECO:0000256" key="5">
    <source>
        <dbReference type="ARBA" id="ARBA00023136"/>
    </source>
</evidence>
<protein>
    <submittedName>
        <fullName evidence="11">Cache domain-containing protein</fullName>
    </submittedName>
</protein>
<keyword evidence="3 9" id="KW-0812">Transmembrane</keyword>
<keyword evidence="12" id="KW-1185">Reference proteome</keyword>
<evidence type="ECO:0000256" key="7">
    <source>
        <dbReference type="ARBA" id="ARBA00029447"/>
    </source>
</evidence>
<dbReference type="Proteomes" id="UP000604481">
    <property type="component" value="Unassembled WGS sequence"/>
</dbReference>
<dbReference type="Pfam" id="PF00015">
    <property type="entry name" value="MCPsignal"/>
    <property type="match status" value="1"/>
</dbReference>
<dbReference type="Gene3D" id="1.10.287.950">
    <property type="entry name" value="Methyl-accepting chemotaxis protein"/>
    <property type="match status" value="1"/>
</dbReference>
<feature type="transmembrane region" description="Helical" evidence="9">
    <location>
        <begin position="12"/>
        <end position="34"/>
    </location>
</feature>
<sequence>MKILLALRVRTRLWLLGGVALLGMLSLTLLALSVQRQSMLKDRMGKVRSQVETAAGVIGHFQQLEQEGRLDREQAQLAAIAALRQVRYDKSEYFFIFDTRQVYKLMPTKPEFEGQSKGDLKDSNGKLILQALSAAARAGGGFVDYDFVKLGSDKPEPKISYATLVPGWDWVIGTGVYVDDINRAFRQNLLIGVGQLLLLGVLIGGVAWLVARSILYQLGGEPAQAMHIMHQVAAGDLRQDMPVAPAGSLLASLAQMNTGLRQLIGEVRDDAALLQRQAGEIATSSREVSIAAGRQADATSSMAAAMEELTVSINHISDSSAVTEQASRQATALARTGVGQVADASQAMEHIAGCVSQASEQIRLLNSKAQEVSGIAAVIKDIAGQTNLLALNAAIEAARAGEQGRGFAVVADEVRKLAERTATATVNIEQVLASIQTDTLAVVGVMDAALPQVSQGVELARSVSGSLERIHAGADETLSHLHEVASATREQSLASTSIAARVEDVSQMVEETSCAISQTAENAAQVEHIAGRLNDLVRRFRV</sequence>
<evidence type="ECO:0000256" key="8">
    <source>
        <dbReference type="PROSITE-ProRule" id="PRU00284"/>
    </source>
</evidence>
<dbReference type="PROSITE" id="PS50111">
    <property type="entry name" value="CHEMOTAXIS_TRANSDUC_2"/>
    <property type="match status" value="1"/>
</dbReference>
<dbReference type="GO" id="GO:0007165">
    <property type="term" value="P:signal transduction"/>
    <property type="evidence" value="ECO:0007669"/>
    <property type="project" value="UniProtKB-KW"/>
</dbReference>
<dbReference type="PANTHER" id="PTHR32089">
    <property type="entry name" value="METHYL-ACCEPTING CHEMOTAXIS PROTEIN MCPB"/>
    <property type="match status" value="1"/>
</dbReference>
<dbReference type="SMART" id="SM00283">
    <property type="entry name" value="MA"/>
    <property type="match status" value="1"/>
</dbReference>
<evidence type="ECO:0000256" key="1">
    <source>
        <dbReference type="ARBA" id="ARBA00004651"/>
    </source>
</evidence>
<dbReference type="SUPFAM" id="SSF58104">
    <property type="entry name" value="Methyl-accepting chemotaxis protein (MCP) signaling domain"/>
    <property type="match status" value="1"/>
</dbReference>
<dbReference type="EMBL" id="JADFUA010000008">
    <property type="protein sequence ID" value="MBE9610322.1"/>
    <property type="molecule type" value="Genomic_DNA"/>
</dbReference>
<comment type="caution">
    <text evidence="11">The sequence shown here is derived from an EMBL/GenBank/DDBJ whole genome shotgun (WGS) entry which is preliminary data.</text>
</comment>
<dbReference type="GO" id="GO:0006935">
    <property type="term" value="P:chemotaxis"/>
    <property type="evidence" value="ECO:0007669"/>
    <property type="project" value="UniProtKB-ARBA"/>
</dbReference>
<accession>A0A8J7FLK7</accession>
<evidence type="ECO:0000256" key="9">
    <source>
        <dbReference type="SAM" id="Phobius"/>
    </source>
</evidence>
<feature type="transmembrane region" description="Helical" evidence="9">
    <location>
        <begin position="189"/>
        <end position="211"/>
    </location>
</feature>
<organism evidence="11 12">
    <name type="scientific">Chitinilyticum piscinae</name>
    <dbReference type="NCBI Taxonomy" id="2866724"/>
    <lineage>
        <taxon>Bacteria</taxon>
        <taxon>Pseudomonadati</taxon>
        <taxon>Pseudomonadota</taxon>
        <taxon>Betaproteobacteria</taxon>
        <taxon>Neisseriales</taxon>
        <taxon>Chitinibacteraceae</taxon>
        <taxon>Chitinilyticum</taxon>
    </lineage>
</organism>